<dbReference type="Proteomes" id="UP000038045">
    <property type="component" value="Unplaced"/>
</dbReference>
<dbReference type="AlphaFoldDB" id="A0A0N4ZVV3"/>
<sequence>MEKTFRKIAYILSEEERAIFIKILQSTPNSSSYLIRNEDDFVGNGNIEGDQNDKMIIKKESDDSPRLNILLEAVINATSKSTPPRGRALKRKISVEDIKEDVSLPLVVNDTNKLNTIEKQCNIETFLENAKKYLSTYDHFVDVKKELIYGFYTERSKSGIWIINENQSNYFNPIGHSFTKKRGRKYTDINCTTAYWCQNCRYSKKPQNLYGNALVEIKLKNGNIVSKTGKHHENCHGISFKHLLVNDCYRYAISIAKDELITPRDALKLSEGKLLIINEIFNYDLEDLKTIFKEYYKRGQSLKTALWRKH</sequence>
<proteinExistence type="predicted"/>
<reference evidence="2" key="1">
    <citation type="submission" date="2017-02" db="UniProtKB">
        <authorList>
            <consortium name="WormBaseParasite"/>
        </authorList>
    </citation>
    <scope>IDENTIFICATION</scope>
</reference>
<accession>A0A0N4ZVV3</accession>
<organism evidence="1 2">
    <name type="scientific">Parastrongyloides trichosuri</name>
    <name type="common">Possum-specific nematode worm</name>
    <dbReference type="NCBI Taxonomy" id="131310"/>
    <lineage>
        <taxon>Eukaryota</taxon>
        <taxon>Metazoa</taxon>
        <taxon>Ecdysozoa</taxon>
        <taxon>Nematoda</taxon>
        <taxon>Chromadorea</taxon>
        <taxon>Rhabditida</taxon>
        <taxon>Tylenchina</taxon>
        <taxon>Panagrolaimomorpha</taxon>
        <taxon>Strongyloidoidea</taxon>
        <taxon>Strongyloididae</taxon>
        <taxon>Parastrongyloides</taxon>
    </lineage>
</organism>
<keyword evidence="1" id="KW-1185">Reference proteome</keyword>
<protein>
    <submittedName>
        <fullName evidence="2">Astacin domain-containing protein</fullName>
    </submittedName>
</protein>
<dbReference type="WBParaSite" id="PTRK_0001273600.1">
    <property type="protein sequence ID" value="PTRK_0001273600.1"/>
    <property type="gene ID" value="PTRK_0001273600"/>
</dbReference>
<evidence type="ECO:0000313" key="1">
    <source>
        <dbReference type="Proteomes" id="UP000038045"/>
    </source>
</evidence>
<name>A0A0N4ZVV3_PARTI</name>
<dbReference type="STRING" id="131310.A0A0N4ZVV3"/>
<evidence type="ECO:0000313" key="2">
    <source>
        <dbReference type="WBParaSite" id="PTRK_0001273600.1"/>
    </source>
</evidence>